<name>A0AAV0UI07_HYABA</name>
<dbReference type="InterPro" id="IPR032675">
    <property type="entry name" value="LRR_dom_sf"/>
</dbReference>
<dbReference type="Proteomes" id="UP001162031">
    <property type="component" value="Unassembled WGS sequence"/>
</dbReference>
<dbReference type="PANTHER" id="PTHR24113:SF12">
    <property type="entry name" value="RAN GTPASE-ACTIVATING PROTEIN 1"/>
    <property type="match status" value="1"/>
</dbReference>
<dbReference type="Gene3D" id="3.80.10.10">
    <property type="entry name" value="Ribonuclease Inhibitor"/>
    <property type="match status" value="1"/>
</dbReference>
<keyword evidence="3" id="KW-0677">Repeat</keyword>
<reference evidence="5" key="1">
    <citation type="submission" date="2022-12" db="EMBL/GenBank/DDBJ databases">
        <authorList>
            <person name="Webb A."/>
        </authorList>
    </citation>
    <scope>NUCLEOTIDE SEQUENCE</scope>
    <source>
        <strain evidence="5">Hp1</strain>
    </source>
</reference>
<dbReference type="InterPro" id="IPR027038">
    <property type="entry name" value="RanGap"/>
</dbReference>
<keyword evidence="6" id="KW-1185">Reference proteome</keyword>
<accession>A0AAV0UI07</accession>
<dbReference type="CDD" id="cd09917">
    <property type="entry name" value="F-box_SF"/>
    <property type="match status" value="1"/>
</dbReference>
<organism evidence="5 6">
    <name type="scientific">Hyaloperonospora brassicae</name>
    <name type="common">Brassica downy mildew</name>
    <name type="synonym">Peronospora brassicae</name>
    <dbReference type="NCBI Taxonomy" id="162125"/>
    <lineage>
        <taxon>Eukaryota</taxon>
        <taxon>Sar</taxon>
        <taxon>Stramenopiles</taxon>
        <taxon>Oomycota</taxon>
        <taxon>Peronosporomycetes</taxon>
        <taxon>Peronosporales</taxon>
        <taxon>Peronosporaceae</taxon>
        <taxon>Hyaloperonospora</taxon>
    </lineage>
</organism>
<dbReference type="SUPFAM" id="SSF81383">
    <property type="entry name" value="F-box domain"/>
    <property type="match status" value="1"/>
</dbReference>
<keyword evidence="1" id="KW-0343">GTPase activation</keyword>
<dbReference type="GO" id="GO:0031267">
    <property type="term" value="F:small GTPase binding"/>
    <property type="evidence" value="ECO:0007669"/>
    <property type="project" value="TreeGrafter"/>
</dbReference>
<evidence type="ECO:0000313" key="6">
    <source>
        <dbReference type="Proteomes" id="UP001162031"/>
    </source>
</evidence>
<dbReference type="GO" id="GO:0005634">
    <property type="term" value="C:nucleus"/>
    <property type="evidence" value="ECO:0007669"/>
    <property type="project" value="TreeGrafter"/>
</dbReference>
<dbReference type="GO" id="GO:0005829">
    <property type="term" value="C:cytosol"/>
    <property type="evidence" value="ECO:0007669"/>
    <property type="project" value="TreeGrafter"/>
</dbReference>
<sequence length="480" mass="53181">MKIVGVASEPASGSTWYDPTDVQIRKFMMVRLQSHPALAQHHPILQTSRASTGTSLSLLQRLEWMLYYCAGSLSEYLHQPSLERRVQSLVTHYKRKRPDTESRDGVVESIRASAAKRQRPELTMTEDTRDRGTSGASECVLTSNLDLLRHVCSFLDGRDVLRCRFVSKFLYLQTPPFVQTLHIDAASVAIAHTRVRDNGAAYGLSTLLHQCNNLTSLTISNQVNQTHVRANVVFPRALTRSMHASKGYQLVCEVAEAFSRGACPLLQELKLVAPFDFATESDAVLVVLRALTDATLEEEPARARLKHLVLDATFLGDRGVQQLADLFETQGTFFKQLETLTARNNFIGETGCRDLLEAIELFSNLHTLDLSRNILTDTDALTLADSLDNLVVDLSCYDCMEGNHKMISEDECDRGRLCVLGLAGLRTLILQDNFITGEGVRAITIALSSRESFVVSTIDSTDDYGDADCGDEAEEGYVGL</sequence>
<dbReference type="PANTHER" id="PTHR24113">
    <property type="entry name" value="RAN GTPASE-ACTIVATING PROTEIN 1"/>
    <property type="match status" value="1"/>
</dbReference>
<dbReference type="GO" id="GO:0005096">
    <property type="term" value="F:GTPase activator activity"/>
    <property type="evidence" value="ECO:0007669"/>
    <property type="project" value="UniProtKB-KW"/>
</dbReference>
<dbReference type="SUPFAM" id="SSF52047">
    <property type="entry name" value="RNI-like"/>
    <property type="match status" value="1"/>
</dbReference>
<evidence type="ECO:0000256" key="4">
    <source>
        <dbReference type="SAM" id="MobiDB-lite"/>
    </source>
</evidence>
<keyword evidence="2" id="KW-0433">Leucine-rich repeat</keyword>
<proteinExistence type="predicted"/>
<dbReference type="SMART" id="SM00368">
    <property type="entry name" value="LRR_RI"/>
    <property type="match status" value="4"/>
</dbReference>
<evidence type="ECO:0000256" key="3">
    <source>
        <dbReference type="ARBA" id="ARBA00022737"/>
    </source>
</evidence>
<dbReference type="InterPro" id="IPR036047">
    <property type="entry name" value="F-box-like_dom_sf"/>
</dbReference>
<evidence type="ECO:0000256" key="1">
    <source>
        <dbReference type="ARBA" id="ARBA00022468"/>
    </source>
</evidence>
<comment type="caution">
    <text evidence="5">The sequence shown here is derived from an EMBL/GenBank/DDBJ whole genome shotgun (WGS) entry which is preliminary data.</text>
</comment>
<protein>
    <submittedName>
        <fullName evidence="5">Uncharacterized protein</fullName>
    </submittedName>
</protein>
<feature type="region of interest" description="Disordered" evidence="4">
    <location>
        <begin position="112"/>
        <end position="136"/>
    </location>
</feature>
<dbReference type="GO" id="GO:0048471">
    <property type="term" value="C:perinuclear region of cytoplasm"/>
    <property type="evidence" value="ECO:0007669"/>
    <property type="project" value="TreeGrafter"/>
</dbReference>
<gene>
    <name evidence="5" type="ORF">HBR001_LOCUS6860</name>
</gene>
<dbReference type="AlphaFoldDB" id="A0AAV0UI07"/>
<evidence type="ECO:0000256" key="2">
    <source>
        <dbReference type="ARBA" id="ARBA00022614"/>
    </source>
</evidence>
<dbReference type="GO" id="GO:0006913">
    <property type="term" value="P:nucleocytoplasmic transport"/>
    <property type="evidence" value="ECO:0007669"/>
    <property type="project" value="TreeGrafter"/>
</dbReference>
<evidence type="ECO:0000313" key="5">
    <source>
        <dbReference type="EMBL" id="CAI5736544.1"/>
    </source>
</evidence>
<dbReference type="EMBL" id="CANTFL010001315">
    <property type="protein sequence ID" value="CAI5736544.1"/>
    <property type="molecule type" value="Genomic_DNA"/>
</dbReference>